<feature type="compositionally biased region" description="Gly residues" evidence="2">
    <location>
        <begin position="102"/>
        <end position="115"/>
    </location>
</feature>
<dbReference type="AlphaFoldDB" id="A0A2G1XJ42"/>
<evidence type="ECO:0000256" key="2">
    <source>
        <dbReference type="SAM" id="MobiDB-lite"/>
    </source>
</evidence>
<dbReference type="OrthoDB" id="573392at2"/>
<dbReference type="Pfam" id="PF13510">
    <property type="entry name" value="Fer2_4"/>
    <property type="match status" value="1"/>
</dbReference>
<dbReference type="Proteomes" id="UP000222531">
    <property type="component" value="Unassembled WGS sequence"/>
</dbReference>
<dbReference type="InterPro" id="IPR042204">
    <property type="entry name" value="2Fe-2S-bd_N"/>
</dbReference>
<dbReference type="RefSeq" id="WP_099199642.1">
    <property type="nucleotide sequence ID" value="NZ_JBIRXA010000026.1"/>
</dbReference>
<reference evidence="3 4" key="1">
    <citation type="journal article" date="2017" name="Biochemistry">
        <title>Identification of the Biosynthetic Pathway for the Antibiotic Bicyclomycin.</title>
        <authorList>
            <person name="Patteson J."/>
            <person name="Cai W."/>
            <person name="Johnson R.A."/>
            <person name="Santa Maria K."/>
            <person name="Li B."/>
        </authorList>
    </citation>
    <scope>NUCLEOTIDE SEQUENCE [LARGE SCALE GENOMIC DNA]</scope>
    <source>
        <strain evidence="3 4">ATCC 21532</strain>
    </source>
</reference>
<evidence type="ECO:0000256" key="1">
    <source>
        <dbReference type="ARBA" id="ARBA00023002"/>
    </source>
</evidence>
<comment type="caution">
    <text evidence="3">The sequence shown here is derived from an EMBL/GenBank/DDBJ whole genome shotgun (WGS) entry which is preliminary data.</text>
</comment>
<dbReference type="InterPro" id="IPR036010">
    <property type="entry name" value="2Fe-2S_ferredoxin-like_sf"/>
</dbReference>
<evidence type="ECO:0000313" key="4">
    <source>
        <dbReference type="Proteomes" id="UP000222531"/>
    </source>
</evidence>
<gene>
    <name evidence="3" type="ORF">BLA24_16135</name>
</gene>
<protein>
    <submittedName>
        <fullName evidence="3">Uncharacterized protein</fullName>
    </submittedName>
</protein>
<dbReference type="Gene3D" id="3.10.20.440">
    <property type="entry name" value="2Fe-2S iron-sulphur cluster binding domain, sarcosine oxidase, alpha subunit, N-terminal domain"/>
    <property type="match status" value="1"/>
</dbReference>
<sequence length="115" mass="12069">MPLTVYVDGVPHQARQGQTVAALLLTADRPSWRTTRRGGRPRGLFCGTGVCHDCLVVVNGLPDVRACLRELREGDRIETQDGARLPARPPGADDGRTDDGRTGAGGAGDGGPGPR</sequence>
<organism evidence="3 4">
    <name type="scientific">Streptomyces cinnamoneus</name>
    <name type="common">Streptoverticillium cinnamoneum</name>
    <dbReference type="NCBI Taxonomy" id="53446"/>
    <lineage>
        <taxon>Bacteria</taxon>
        <taxon>Bacillati</taxon>
        <taxon>Actinomycetota</taxon>
        <taxon>Actinomycetes</taxon>
        <taxon>Kitasatosporales</taxon>
        <taxon>Streptomycetaceae</taxon>
        <taxon>Streptomyces</taxon>
        <taxon>Streptomyces cinnamoneus group</taxon>
    </lineage>
</organism>
<keyword evidence="4" id="KW-1185">Reference proteome</keyword>
<dbReference type="EMBL" id="NHZO01000147">
    <property type="protein sequence ID" value="PHQ51274.1"/>
    <property type="molecule type" value="Genomic_DNA"/>
</dbReference>
<dbReference type="SUPFAM" id="SSF54292">
    <property type="entry name" value="2Fe-2S ferredoxin-like"/>
    <property type="match status" value="1"/>
</dbReference>
<keyword evidence="1" id="KW-0560">Oxidoreductase</keyword>
<feature type="compositionally biased region" description="Basic and acidic residues" evidence="2">
    <location>
        <begin position="91"/>
        <end position="101"/>
    </location>
</feature>
<name>A0A2G1XJ42_STRCJ</name>
<proteinExistence type="predicted"/>
<feature type="region of interest" description="Disordered" evidence="2">
    <location>
        <begin position="75"/>
        <end position="115"/>
    </location>
</feature>
<evidence type="ECO:0000313" key="3">
    <source>
        <dbReference type="EMBL" id="PHQ51274.1"/>
    </source>
</evidence>
<dbReference type="GO" id="GO:0016491">
    <property type="term" value="F:oxidoreductase activity"/>
    <property type="evidence" value="ECO:0007669"/>
    <property type="project" value="UniProtKB-KW"/>
</dbReference>
<dbReference type="GO" id="GO:0051536">
    <property type="term" value="F:iron-sulfur cluster binding"/>
    <property type="evidence" value="ECO:0007669"/>
    <property type="project" value="InterPro"/>
</dbReference>
<accession>A0A2G1XJ42</accession>